<keyword evidence="3" id="KW-0804">Transcription</keyword>
<dbReference type="InterPro" id="IPR010982">
    <property type="entry name" value="Lambda_DNA-bd_dom_sf"/>
</dbReference>
<dbReference type="PANTHER" id="PTHR30146">
    <property type="entry name" value="LACI-RELATED TRANSCRIPTIONAL REPRESSOR"/>
    <property type="match status" value="1"/>
</dbReference>
<dbReference type="Gene3D" id="1.10.260.40">
    <property type="entry name" value="lambda repressor-like DNA-binding domains"/>
    <property type="match status" value="1"/>
</dbReference>
<dbReference type="SMART" id="SM00354">
    <property type="entry name" value="HTH_LACI"/>
    <property type="match status" value="1"/>
</dbReference>
<dbReference type="InterPro" id="IPR046335">
    <property type="entry name" value="LacI/GalR-like_sensor"/>
</dbReference>
<dbReference type="CDD" id="cd01392">
    <property type="entry name" value="HTH_LacI"/>
    <property type="match status" value="1"/>
</dbReference>
<dbReference type="SUPFAM" id="SSF53822">
    <property type="entry name" value="Periplasmic binding protein-like I"/>
    <property type="match status" value="1"/>
</dbReference>
<proteinExistence type="predicted"/>
<dbReference type="Pfam" id="PF13377">
    <property type="entry name" value="Peripla_BP_3"/>
    <property type="match status" value="1"/>
</dbReference>
<feature type="domain" description="HTH lacI-type" evidence="4">
    <location>
        <begin position="12"/>
        <end position="66"/>
    </location>
</feature>
<dbReference type="CDD" id="cd01574">
    <property type="entry name" value="PBP1_LacI"/>
    <property type="match status" value="1"/>
</dbReference>
<dbReference type="PROSITE" id="PS50932">
    <property type="entry name" value="HTH_LACI_2"/>
    <property type="match status" value="1"/>
</dbReference>
<protein>
    <submittedName>
        <fullName evidence="5">DNA-binding transcriptional regulator, LacI/PurR family</fullName>
    </submittedName>
</protein>
<dbReference type="SUPFAM" id="SSF47413">
    <property type="entry name" value="lambda repressor-like DNA-binding domains"/>
    <property type="match status" value="1"/>
</dbReference>
<dbReference type="InterPro" id="IPR028082">
    <property type="entry name" value="Peripla_BP_I"/>
</dbReference>
<keyword evidence="1" id="KW-0805">Transcription regulation</keyword>
<dbReference type="STRING" id="988821.SAMN05421867_10560"/>
<dbReference type="InterPro" id="IPR000843">
    <property type="entry name" value="HTH_LacI"/>
</dbReference>
<dbReference type="EMBL" id="FOKA01000005">
    <property type="protein sequence ID" value="SFB00428.1"/>
    <property type="molecule type" value="Genomic_DNA"/>
</dbReference>
<dbReference type="RefSeq" id="WP_308439557.1">
    <property type="nucleotide sequence ID" value="NZ_BONM01000044.1"/>
</dbReference>
<name>A0A1I0XJM5_9CELL</name>
<dbReference type="GO" id="GO:0000976">
    <property type="term" value="F:transcription cis-regulatory region binding"/>
    <property type="evidence" value="ECO:0007669"/>
    <property type="project" value="TreeGrafter"/>
</dbReference>
<accession>A0A1I0XJM5</accession>
<dbReference type="Proteomes" id="UP000199012">
    <property type="component" value="Unassembled WGS sequence"/>
</dbReference>
<dbReference type="PROSITE" id="PS00356">
    <property type="entry name" value="HTH_LACI_1"/>
    <property type="match status" value="1"/>
</dbReference>
<gene>
    <name evidence="5" type="ORF">SAMN05421867_10560</name>
</gene>
<dbReference type="PANTHER" id="PTHR30146:SF109">
    <property type="entry name" value="HTH-TYPE TRANSCRIPTIONAL REGULATOR GALS"/>
    <property type="match status" value="1"/>
</dbReference>
<dbReference type="GO" id="GO:0003700">
    <property type="term" value="F:DNA-binding transcription factor activity"/>
    <property type="evidence" value="ECO:0007669"/>
    <property type="project" value="TreeGrafter"/>
</dbReference>
<dbReference type="AlphaFoldDB" id="A0A1I0XJM5"/>
<evidence type="ECO:0000256" key="3">
    <source>
        <dbReference type="ARBA" id="ARBA00023163"/>
    </source>
</evidence>
<dbReference type="Pfam" id="PF00356">
    <property type="entry name" value="LacI"/>
    <property type="match status" value="1"/>
</dbReference>
<evidence type="ECO:0000259" key="4">
    <source>
        <dbReference type="PROSITE" id="PS50932"/>
    </source>
</evidence>
<sequence>MATEGPAPVHAPSMADVAALAGVSHQTVSRVVNEHPSVLPDTRERVQAAIAALGYRRNSAARALVTRRSGVLGAITIGGTHYGPTSTLLELEDAARAAGFVVTVATLRQGDEAAVGHALERLLEIGVEGVAVVAPTTQVADVLSGLRATVPVVLVSSYTEGPRPEGVHAVAVGQRAGARLATEHLLAHGRAEVVHVAGPQDWFDARDRVAGWRDACEAAGVPARTPIGAGWDAADGYAAGRRLLDEGLPPAVFAANDQLALGLLRALSEAGVRVPDDVAVVGFDDEPGAAFYSPPLTTVRQDFAALGRAAVDSLTSVLAGGDPGDRVLTPQLVIRASSAT</sequence>
<keyword evidence="6" id="KW-1185">Reference proteome</keyword>
<dbReference type="Gene3D" id="3.40.50.2300">
    <property type="match status" value="2"/>
</dbReference>
<evidence type="ECO:0000256" key="2">
    <source>
        <dbReference type="ARBA" id="ARBA00023125"/>
    </source>
</evidence>
<evidence type="ECO:0000313" key="6">
    <source>
        <dbReference type="Proteomes" id="UP000199012"/>
    </source>
</evidence>
<keyword evidence="2 5" id="KW-0238">DNA-binding</keyword>
<organism evidence="5 6">
    <name type="scientific">Cellulomonas marina</name>
    <dbReference type="NCBI Taxonomy" id="988821"/>
    <lineage>
        <taxon>Bacteria</taxon>
        <taxon>Bacillati</taxon>
        <taxon>Actinomycetota</taxon>
        <taxon>Actinomycetes</taxon>
        <taxon>Micrococcales</taxon>
        <taxon>Cellulomonadaceae</taxon>
        <taxon>Cellulomonas</taxon>
    </lineage>
</organism>
<evidence type="ECO:0000313" key="5">
    <source>
        <dbReference type="EMBL" id="SFB00428.1"/>
    </source>
</evidence>
<evidence type="ECO:0000256" key="1">
    <source>
        <dbReference type="ARBA" id="ARBA00023015"/>
    </source>
</evidence>
<reference evidence="6" key="1">
    <citation type="submission" date="2016-10" db="EMBL/GenBank/DDBJ databases">
        <authorList>
            <person name="Varghese N."/>
            <person name="Submissions S."/>
        </authorList>
    </citation>
    <scope>NUCLEOTIDE SEQUENCE [LARGE SCALE GENOMIC DNA]</scope>
    <source>
        <strain evidence="6">CGMCC 4.6945</strain>
    </source>
</reference>